<comment type="caution">
    <text evidence="3">The sequence shown here is derived from an EMBL/GenBank/DDBJ whole genome shotgun (WGS) entry which is preliminary data.</text>
</comment>
<dbReference type="InterPro" id="IPR000182">
    <property type="entry name" value="GNAT_dom"/>
</dbReference>
<dbReference type="AlphaFoldDB" id="A0A835Y6U3"/>
<dbReference type="EMBL" id="JAEHOE010000015">
    <property type="protein sequence ID" value="KAG2497103.1"/>
    <property type="molecule type" value="Genomic_DNA"/>
</dbReference>
<dbReference type="Proteomes" id="UP000612055">
    <property type="component" value="Unassembled WGS sequence"/>
</dbReference>
<evidence type="ECO:0000256" key="1">
    <source>
        <dbReference type="SAM" id="MobiDB-lite"/>
    </source>
</evidence>
<dbReference type="PANTHER" id="PTHR47443">
    <property type="entry name" value="ACYL-COA N-ACYLTRANSFERASES (NAT) SUPERFAMILY PROTEIN"/>
    <property type="match status" value="1"/>
</dbReference>
<dbReference type="PROSITE" id="PS51186">
    <property type="entry name" value="GNAT"/>
    <property type="match status" value="1"/>
</dbReference>
<reference evidence="3" key="1">
    <citation type="journal article" date="2020" name="bioRxiv">
        <title>Comparative genomics of Chlamydomonas.</title>
        <authorList>
            <person name="Craig R.J."/>
            <person name="Hasan A.R."/>
            <person name="Ness R.W."/>
            <person name="Keightley P.D."/>
        </authorList>
    </citation>
    <scope>NUCLEOTIDE SEQUENCE</scope>
    <source>
        <strain evidence="3">CCAP 11/70</strain>
    </source>
</reference>
<keyword evidence="4" id="KW-1185">Reference proteome</keyword>
<dbReference type="OrthoDB" id="249099at2759"/>
<dbReference type="Gene3D" id="3.40.630.30">
    <property type="match status" value="1"/>
</dbReference>
<gene>
    <name evidence="3" type="ORF">HYH03_004694</name>
</gene>
<sequence>MESGAQARTGVEPGQAEAASTSSGGGRAAVACAALSMLQVEALLPPPFPSNKPFRLYVSNMAVVPDFRRRGLARQLLRACERQARLWGHSSLWLHVNKTNLAAIALYSSMGFRPVEEGGLRLLPGPLGQLLMAKDLPPLAHGCPVVLRRGAAAAGSTSGAVAGAGAAPGEVGVTGVAGSKRGGDGVFVWNAVVGKGGQGGEGSEQS</sequence>
<dbReference type="PANTHER" id="PTHR47443:SF3">
    <property type="entry name" value="GCN5-RELATED N-ACETYLTRANSFERASE 4, CHLOROPLASTIC"/>
    <property type="match status" value="1"/>
</dbReference>
<evidence type="ECO:0000259" key="2">
    <source>
        <dbReference type="PROSITE" id="PS51186"/>
    </source>
</evidence>
<proteinExistence type="predicted"/>
<name>A0A835Y6U3_9CHLO</name>
<feature type="domain" description="N-acetyltransferase" evidence="2">
    <location>
        <begin position="1"/>
        <end position="137"/>
    </location>
</feature>
<feature type="region of interest" description="Disordered" evidence="1">
    <location>
        <begin position="1"/>
        <end position="23"/>
    </location>
</feature>
<dbReference type="SUPFAM" id="SSF55729">
    <property type="entry name" value="Acyl-CoA N-acyltransferases (Nat)"/>
    <property type="match status" value="1"/>
</dbReference>
<organism evidence="3 4">
    <name type="scientific">Edaphochlamys debaryana</name>
    <dbReference type="NCBI Taxonomy" id="47281"/>
    <lineage>
        <taxon>Eukaryota</taxon>
        <taxon>Viridiplantae</taxon>
        <taxon>Chlorophyta</taxon>
        <taxon>core chlorophytes</taxon>
        <taxon>Chlorophyceae</taxon>
        <taxon>CS clade</taxon>
        <taxon>Chlamydomonadales</taxon>
        <taxon>Chlamydomonadales incertae sedis</taxon>
        <taxon>Edaphochlamys</taxon>
    </lineage>
</organism>
<dbReference type="GO" id="GO:0016747">
    <property type="term" value="F:acyltransferase activity, transferring groups other than amino-acyl groups"/>
    <property type="evidence" value="ECO:0007669"/>
    <property type="project" value="InterPro"/>
</dbReference>
<evidence type="ECO:0000313" key="4">
    <source>
        <dbReference type="Proteomes" id="UP000612055"/>
    </source>
</evidence>
<protein>
    <recommendedName>
        <fullName evidence="2">N-acetyltransferase domain-containing protein</fullName>
    </recommendedName>
</protein>
<dbReference type="Pfam" id="PF00583">
    <property type="entry name" value="Acetyltransf_1"/>
    <property type="match status" value="1"/>
</dbReference>
<dbReference type="InterPro" id="IPR016181">
    <property type="entry name" value="Acyl_CoA_acyltransferase"/>
</dbReference>
<evidence type="ECO:0000313" key="3">
    <source>
        <dbReference type="EMBL" id="KAG2497103.1"/>
    </source>
</evidence>
<dbReference type="CDD" id="cd04301">
    <property type="entry name" value="NAT_SF"/>
    <property type="match status" value="1"/>
</dbReference>
<accession>A0A835Y6U3</accession>